<accession>A0AAV9C740</accession>
<dbReference type="InterPro" id="IPR044303">
    <property type="entry name" value="ZAT1/4/9"/>
</dbReference>
<reference evidence="3" key="2">
    <citation type="submission" date="2023-06" db="EMBL/GenBank/DDBJ databases">
        <authorList>
            <person name="Ma L."/>
            <person name="Liu K.-W."/>
            <person name="Li Z."/>
            <person name="Hsiao Y.-Y."/>
            <person name="Qi Y."/>
            <person name="Fu T."/>
            <person name="Tang G."/>
            <person name="Zhang D."/>
            <person name="Sun W.-H."/>
            <person name="Liu D.-K."/>
            <person name="Li Y."/>
            <person name="Chen G.-Z."/>
            <person name="Liu X.-D."/>
            <person name="Liao X.-Y."/>
            <person name="Jiang Y.-T."/>
            <person name="Yu X."/>
            <person name="Hao Y."/>
            <person name="Huang J."/>
            <person name="Zhao X.-W."/>
            <person name="Ke S."/>
            <person name="Chen Y.-Y."/>
            <person name="Wu W.-L."/>
            <person name="Hsu J.-L."/>
            <person name="Lin Y.-F."/>
            <person name="Huang M.-D."/>
            <person name="Li C.-Y."/>
            <person name="Huang L."/>
            <person name="Wang Z.-W."/>
            <person name="Zhao X."/>
            <person name="Zhong W.-Y."/>
            <person name="Peng D.-H."/>
            <person name="Ahmad S."/>
            <person name="Lan S."/>
            <person name="Zhang J.-S."/>
            <person name="Tsai W.-C."/>
            <person name="Van De Peer Y."/>
            <person name="Liu Z.-J."/>
        </authorList>
    </citation>
    <scope>NUCLEOTIDE SEQUENCE</scope>
    <source>
        <strain evidence="3">CP</strain>
        <tissue evidence="3">Leaves</tissue>
    </source>
</reference>
<evidence type="ECO:0000259" key="2">
    <source>
        <dbReference type="PROSITE" id="PS50157"/>
    </source>
</evidence>
<evidence type="ECO:0000313" key="3">
    <source>
        <dbReference type="EMBL" id="KAK1284540.1"/>
    </source>
</evidence>
<dbReference type="SMART" id="SM00355">
    <property type="entry name" value="ZnF_C2H2"/>
    <property type="match status" value="2"/>
</dbReference>
<dbReference type="PANTHER" id="PTHR46326">
    <property type="entry name" value="ZINC FINGER PROTEIN ZAT1-RELATED"/>
    <property type="match status" value="1"/>
</dbReference>
<dbReference type="PROSITE" id="PS00028">
    <property type="entry name" value="ZINC_FINGER_C2H2_1"/>
    <property type="match status" value="2"/>
</dbReference>
<feature type="domain" description="C2H2-type" evidence="2">
    <location>
        <begin position="115"/>
        <end position="142"/>
    </location>
</feature>
<organism evidence="3 4">
    <name type="scientific">Acorus calamus</name>
    <name type="common">Sweet flag</name>
    <dbReference type="NCBI Taxonomy" id="4465"/>
    <lineage>
        <taxon>Eukaryota</taxon>
        <taxon>Viridiplantae</taxon>
        <taxon>Streptophyta</taxon>
        <taxon>Embryophyta</taxon>
        <taxon>Tracheophyta</taxon>
        <taxon>Spermatophyta</taxon>
        <taxon>Magnoliopsida</taxon>
        <taxon>Liliopsida</taxon>
        <taxon>Acoraceae</taxon>
        <taxon>Acorus</taxon>
    </lineage>
</organism>
<evidence type="ECO:0000313" key="4">
    <source>
        <dbReference type="Proteomes" id="UP001180020"/>
    </source>
</evidence>
<dbReference type="InterPro" id="IPR013087">
    <property type="entry name" value="Znf_C2H2_type"/>
</dbReference>
<dbReference type="SUPFAM" id="SSF57667">
    <property type="entry name" value="beta-beta-alpha zinc fingers"/>
    <property type="match status" value="1"/>
</dbReference>
<keyword evidence="1" id="KW-0863">Zinc-finger</keyword>
<dbReference type="InterPro" id="IPR036236">
    <property type="entry name" value="Znf_C2H2_sf"/>
</dbReference>
<dbReference type="AlphaFoldDB" id="A0AAV9C740"/>
<dbReference type="GO" id="GO:0008270">
    <property type="term" value="F:zinc ion binding"/>
    <property type="evidence" value="ECO:0007669"/>
    <property type="project" value="UniProtKB-KW"/>
</dbReference>
<proteinExistence type="predicted"/>
<keyword evidence="1" id="KW-0862">Zinc</keyword>
<name>A0AAV9C740_ACOCL</name>
<dbReference type="PROSITE" id="PS50157">
    <property type="entry name" value="ZINC_FINGER_C2H2_2"/>
    <property type="match status" value="2"/>
</dbReference>
<dbReference type="Gene3D" id="3.30.160.60">
    <property type="entry name" value="Classic Zinc Finger"/>
    <property type="match status" value="1"/>
</dbReference>
<dbReference type="Pfam" id="PF13912">
    <property type="entry name" value="zf-C2H2_6"/>
    <property type="match status" value="2"/>
</dbReference>
<evidence type="ECO:0000256" key="1">
    <source>
        <dbReference type="PROSITE-ProRule" id="PRU00042"/>
    </source>
</evidence>
<dbReference type="Proteomes" id="UP001180020">
    <property type="component" value="Unassembled WGS sequence"/>
</dbReference>
<dbReference type="PANTHER" id="PTHR46326:SF2">
    <property type="entry name" value="ZINC FINGER PROTEIN ZAT1-RELATED"/>
    <property type="match status" value="1"/>
</dbReference>
<dbReference type="EMBL" id="JAUJYO010000021">
    <property type="protein sequence ID" value="KAK1284540.1"/>
    <property type="molecule type" value="Genomic_DNA"/>
</dbReference>
<sequence length="216" mass="24698">MEEDKSLSVMVVSRTPSLTFGSLYGHSEKLPLAAFPKTSKRKRGSRKPRTDFFFCYSESEEVLNAATSLFMISRTHPGEYLEQINKKRRCEEMINNNHHEALAMPEEEGEKKRQYLCVTCGKAFTTSQALGGHRTYHNRMDRKSAANNNAEDCPTTETRMSKKNHECIVCREVFTSGQALGGHMRKHCNARLAKEETRRPAPEFLFDLNLPAMPEY</sequence>
<keyword evidence="1" id="KW-0479">Metal-binding</keyword>
<dbReference type="GO" id="GO:0006355">
    <property type="term" value="P:regulation of DNA-templated transcription"/>
    <property type="evidence" value="ECO:0007669"/>
    <property type="project" value="InterPro"/>
</dbReference>
<feature type="domain" description="C2H2-type" evidence="2">
    <location>
        <begin position="165"/>
        <end position="192"/>
    </location>
</feature>
<comment type="caution">
    <text evidence="3">The sequence shown here is derived from an EMBL/GenBank/DDBJ whole genome shotgun (WGS) entry which is preliminary data.</text>
</comment>
<gene>
    <name evidence="3" type="ORF">QJS10_CPB21g01079</name>
</gene>
<reference evidence="3" key="1">
    <citation type="journal article" date="2023" name="Nat. Commun.">
        <title>Diploid and tetraploid genomes of Acorus and the evolution of monocots.</title>
        <authorList>
            <person name="Ma L."/>
            <person name="Liu K.W."/>
            <person name="Li Z."/>
            <person name="Hsiao Y.Y."/>
            <person name="Qi Y."/>
            <person name="Fu T."/>
            <person name="Tang G.D."/>
            <person name="Zhang D."/>
            <person name="Sun W.H."/>
            <person name="Liu D.K."/>
            <person name="Li Y."/>
            <person name="Chen G.Z."/>
            <person name="Liu X.D."/>
            <person name="Liao X.Y."/>
            <person name="Jiang Y.T."/>
            <person name="Yu X."/>
            <person name="Hao Y."/>
            <person name="Huang J."/>
            <person name="Zhao X.W."/>
            <person name="Ke S."/>
            <person name="Chen Y.Y."/>
            <person name="Wu W.L."/>
            <person name="Hsu J.L."/>
            <person name="Lin Y.F."/>
            <person name="Huang M.D."/>
            <person name="Li C.Y."/>
            <person name="Huang L."/>
            <person name="Wang Z.W."/>
            <person name="Zhao X."/>
            <person name="Zhong W.Y."/>
            <person name="Peng D.H."/>
            <person name="Ahmad S."/>
            <person name="Lan S."/>
            <person name="Zhang J.S."/>
            <person name="Tsai W.C."/>
            <person name="Van de Peer Y."/>
            <person name="Liu Z.J."/>
        </authorList>
    </citation>
    <scope>NUCLEOTIDE SEQUENCE</scope>
    <source>
        <strain evidence="3">CP</strain>
    </source>
</reference>
<protein>
    <recommendedName>
        <fullName evidence="2">C2H2-type domain-containing protein</fullName>
    </recommendedName>
</protein>
<keyword evidence="4" id="KW-1185">Reference proteome</keyword>